<accession>A0A0B3W276</accession>
<evidence type="ECO:0000259" key="1">
    <source>
        <dbReference type="SMART" id="SM00481"/>
    </source>
</evidence>
<dbReference type="GO" id="GO:0042578">
    <property type="term" value="F:phosphoric ester hydrolase activity"/>
    <property type="evidence" value="ECO:0007669"/>
    <property type="project" value="TreeGrafter"/>
</dbReference>
<gene>
    <name evidence="2" type="ORF">QX51_13295</name>
</gene>
<dbReference type="SUPFAM" id="SSF89550">
    <property type="entry name" value="PHP domain-like"/>
    <property type="match status" value="1"/>
</dbReference>
<dbReference type="GO" id="GO:0005829">
    <property type="term" value="C:cytosol"/>
    <property type="evidence" value="ECO:0007669"/>
    <property type="project" value="TreeGrafter"/>
</dbReference>
<dbReference type="GO" id="GO:0008270">
    <property type="term" value="F:zinc ion binding"/>
    <property type="evidence" value="ECO:0007669"/>
    <property type="project" value="TreeGrafter"/>
</dbReference>
<dbReference type="InterPro" id="IPR004013">
    <property type="entry name" value="PHP_dom"/>
</dbReference>
<evidence type="ECO:0000313" key="2">
    <source>
        <dbReference type="EMBL" id="KHS56417.1"/>
    </source>
</evidence>
<protein>
    <submittedName>
        <fullName evidence="2">Phosphoesterase</fullName>
    </submittedName>
</protein>
<sequence length="238" mass="26921">MKILADYHTHTIYSHGKGTIEDNVKVAISKGIETLGISDHSYGHLTYGIKKDSIFKMREEIDFLNEKYKNKIKILLGVESNILDDKGNIDYDDKIGAVLDYVMAGYHFGSKPTNLKGLFNHANNYIFKSNKSKEYNTLAIINAMKNNDIFVITHPGDKGDVYIEDVAKVAKETNTRLEINSSHKFLNVDQLKKIEHIENMFIVGSDAHIPQNVGNFDLALNTIKEAKIDLSLIENIKF</sequence>
<dbReference type="PANTHER" id="PTHR36928:SF1">
    <property type="entry name" value="PHOSPHATASE YCDX-RELATED"/>
    <property type="match status" value="1"/>
</dbReference>
<dbReference type="RefSeq" id="WP_039680385.1">
    <property type="nucleotide sequence ID" value="NZ_JAWGXO010000009.1"/>
</dbReference>
<name>A0A0B3W276_9FIRM</name>
<dbReference type="SMART" id="SM00481">
    <property type="entry name" value="POLIIIAc"/>
    <property type="match status" value="1"/>
</dbReference>
<organism evidence="2 3">
    <name type="scientific">Terrisporobacter othiniensis</name>
    <dbReference type="NCBI Taxonomy" id="1577792"/>
    <lineage>
        <taxon>Bacteria</taxon>
        <taxon>Bacillati</taxon>
        <taxon>Bacillota</taxon>
        <taxon>Clostridia</taxon>
        <taxon>Peptostreptococcales</taxon>
        <taxon>Peptostreptococcaceae</taxon>
        <taxon>Terrisporobacter</taxon>
    </lineage>
</organism>
<feature type="domain" description="Polymerase/histidinol phosphatase N-terminal" evidence="1">
    <location>
        <begin position="5"/>
        <end position="84"/>
    </location>
</feature>
<dbReference type="STRING" id="1577792.QX51_13295"/>
<dbReference type="Pfam" id="PF02811">
    <property type="entry name" value="PHP"/>
    <property type="match status" value="1"/>
</dbReference>
<dbReference type="AlphaFoldDB" id="A0A0B3W276"/>
<dbReference type="Gene3D" id="3.20.20.140">
    <property type="entry name" value="Metal-dependent hydrolases"/>
    <property type="match status" value="1"/>
</dbReference>
<evidence type="ECO:0000313" key="3">
    <source>
        <dbReference type="Proteomes" id="UP000031189"/>
    </source>
</evidence>
<dbReference type="OrthoDB" id="9808747at2"/>
<dbReference type="PANTHER" id="PTHR36928">
    <property type="entry name" value="PHOSPHATASE YCDX-RELATED"/>
    <property type="match status" value="1"/>
</dbReference>
<proteinExistence type="predicted"/>
<dbReference type="EMBL" id="JWHR01000112">
    <property type="protein sequence ID" value="KHS56417.1"/>
    <property type="molecule type" value="Genomic_DNA"/>
</dbReference>
<dbReference type="InterPro" id="IPR003141">
    <property type="entry name" value="Pol/His_phosphatase_N"/>
</dbReference>
<keyword evidence="3" id="KW-1185">Reference proteome</keyword>
<reference evidence="2 3" key="1">
    <citation type="submission" date="2014-12" db="EMBL/GenBank/DDBJ databases">
        <title>Draft genome sequence of Terrisporobacter sp. 08-306576, isolated from the blood culture of a bacteremia patient.</title>
        <authorList>
            <person name="Lund L.C."/>
            <person name="Sydenham T.V."/>
            <person name="Hogh S.V."/>
            <person name="Skov M.N."/>
            <person name="Kemp M."/>
            <person name="Justesen U.S."/>
        </authorList>
    </citation>
    <scope>NUCLEOTIDE SEQUENCE [LARGE SCALE GENOMIC DNA]</scope>
    <source>
        <strain evidence="2 3">08-306576</strain>
    </source>
</reference>
<comment type="caution">
    <text evidence="2">The sequence shown here is derived from an EMBL/GenBank/DDBJ whole genome shotgun (WGS) entry which is preliminary data.</text>
</comment>
<dbReference type="Proteomes" id="UP000031189">
    <property type="component" value="Unassembled WGS sequence"/>
</dbReference>
<dbReference type="InterPro" id="IPR050243">
    <property type="entry name" value="PHP_phosphatase"/>
</dbReference>
<dbReference type="InterPro" id="IPR016195">
    <property type="entry name" value="Pol/histidinol_Pase-like"/>
</dbReference>